<dbReference type="Proteomes" id="UP000183982">
    <property type="component" value="Unassembled WGS sequence"/>
</dbReference>
<organism evidence="2 3">
    <name type="scientific">Shimia gijangensis</name>
    <dbReference type="NCBI Taxonomy" id="1470563"/>
    <lineage>
        <taxon>Bacteria</taxon>
        <taxon>Pseudomonadati</taxon>
        <taxon>Pseudomonadota</taxon>
        <taxon>Alphaproteobacteria</taxon>
        <taxon>Rhodobacterales</taxon>
        <taxon>Roseobacteraceae</taxon>
    </lineage>
</organism>
<keyword evidence="3" id="KW-1185">Reference proteome</keyword>
<sequence length="220" mass="24303">MHRDDDNQKALDELDRQVLANTREANPEAEPQPLDTLFGYATEDLADVTLSQSISVQRARFQELAAGLGIRLKRQPPDYDERCMLDSAIEAVRDLKPTNELERNLAYNFVAINKMARDAALRAQSGDIDPVSSDKAAQLFLKGNGAALKNAETIDKLRNRGTQQITVQHVNVNPGAQAVVGTVDARKVVHANVETPLEYTDSEAPVSVRSRRDGKVRKES</sequence>
<name>A0A1M6TMT6_9RHOB</name>
<feature type="region of interest" description="Disordered" evidence="1">
    <location>
        <begin position="200"/>
        <end position="220"/>
    </location>
</feature>
<evidence type="ECO:0000256" key="1">
    <source>
        <dbReference type="SAM" id="MobiDB-lite"/>
    </source>
</evidence>
<accession>A0A1M6TMT6</accession>
<feature type="compositionally biased region" description="Basic and acidic residues" evidence="1">
    <location>
        <begin position="1"/>
        <end position="16"/>
    </location>
</feature>
<protein>
    <submittedName>
        <fullName evidence="2">Uncharacterized protein</fullName>
    </submittedName>
</protein>
<evidence type="ECO:0000313" key="3">
    <source>
        <dbReference type="Proteomes" id="UP000183982"/>
    </source>
</evidence>
<dbReference type="STRING" id="1470563.SAMN05444000_1426"/>
<feature type="compositionally biased region" description="Basic and acidic residues" evidence="1">
    <location>
        <begin position="210"/>
        <end position="220"/>
    </location>
</feature>
<evidence type="ECO:0000313" key="2">
    <source>
        <dbReference type="EMBL" id="SHK58305.1"/>
    </source>
</evidence>
<dbReference type="AlphaFoldDB" id="A0A1M6TMT6"/>
<feature type="region of interest" description="Disordered" evidence="1">
    <location>
        <begin position="1"/>
        <end position="34"/>
    </location>
</feature>
<dbReference type="EMBL" id="FQZQ01000042">
    <property type="protein sequence ID" value="SHK58305.1"/>
    <property type="molecule type" value="Genomic_DNA"/>
</dbReference>
<gene>
    <name evidence="2" type="ORF">SAMN05444000_1426</name>
</gene>
<proteinExistence type="predicted"/>
<reference evidence="3" key="1">
    <citation type="submission" date="2016-11" db="EMBL/GenBank/DDBJ databases">
        <authorList>
            <person name="Varghese N."/>
            <person name="Submissions S."/>
        </authorList>
    </citation>
    <scope>NUCLEOTIDE SEQUENCE [LARGE SCALE GENOMIC DNA]</scope>
    <source>
        <strain evidence="3">DSM 100564</strain>
    </source>
</reference>